<keyword evidence="3" id="KW-1185">Reference proteome</keyword>
<dbReference type="Proteomes" id="UP001595798">
    <property type="component" value="Unassembled WGS sequence"/>
</dbReference>
<evidence type="ECO:0000313" key="2">
    <source>
        <dbReference type="EMBL" id="MFC4259071.1"/>
    </source>
</evidence>
<organism evidence="2 3">
    <name type="scientific">Marinobacter lacisalsi</name>
    <dbReference type="NCBI Taxonomy" id="475979"/>
    <lineage>
        <taxon>Bacteria</taxon>
        <taxon>Pseudomonadati</taxon>
        <taxon>Pseudomonadota</taxon>
        <taxon>Gammaproteobacteria</taxon>
        <taxon>Pseudomonadales</taxon>
        <taxon>Marinobacteraceae</taxon>
        <taxon>Marinobacter</taxon>
    </lineage>
</organism>
<dbReference type="RefSeq" id="WP_379886614.1">
    <property type="nucleotide sequence ID" value="NZ_JBHSDI010000011.1"/>
</dbReference>
<accession>A0ABV8QFI2</accession>
<evidence type="ECO:0000259" key="1">
    <source>
        <dbReference type="SMART" id="SM01321"/>
    </source>
</evidence>
<sequence>MPRPREQQISIADTPYYHIVSRCVRRTFLCGVDRHTGQSYEHRRQWIEQRIRLLSSIFTIDLCAYAVMSNHYHLVVKLCPEQAVSWGDDEVLGRWTSLFKGSLLVQRYQAGDVLHEAEQRSVKQTIDVYRQRLTDLSWFMKCLNESIAREANREDDCTGHFWESRFKSQALLSEQALLSCMAYVDLNPVRADMAKTPETSDYTSIQERIAPRFNLAEAVQSQSEQFFLKQFPLPLKPLLNFEGAARHEPQRGILFSLNDYLELVDYTGRIINSDKRGQIQENQPPILKRLELSTEEWLAEATEFEDRYHDNRRAHLDRRRSAA</sequence>
<dbReference type="EMBL" id="JBHSDI010000011">
    <property type="protein sequence ID" value="MFC4259071.1"/>
    <property type="molecule type" value="Genomic_DNA"/>
</dbReference>
<protein>
    <submittedName>
        <fullName evidence="2">Transposase</fullName>
    </submittedName>
</protein>
<feature type="domain" description="Transposase IS200-like" evidence="1">
    <location>
        <begin position="12"/>
        <end position="187"/>
    </location>
</feature>
<dbReference type="PANTHER" id="PTHR34322">
    <property type="entry name" value="TRANSPOSASE, Y1_TNP DOMAIN-CONTAINING"/>
    <property type="match status" value="1"/>
</dbReference>
<name>A0ABV8QFI2_9GAMM</name>
<dbReference type="PANTHER" id="PTHR34322:SF2">
    <property type="entry name" value="TRANSPOSASE IS200-LIKE DOMAIN-CONTAINING PROTEIN"/>
    <property type="match status" value="1"/>
</dbReference>
<proteinExistence type="predicted"/>
<dbReference type="Gene3D" id="3.30.70.1290">
    <property type="entry name" value="Transposase IS200-like"/>
    <property type="match status" value="1"/>
</dbReference>
<evidence type="ECO:0000313" key="3">
    <source>
        <dbReference type="Proteomes" id="UP001595798"/>
    </source>
</evidence>
<dbReference type="SUPFAM" id="SSF143422">
    <property type="entry name" value="Transposase IS200-like"/>
    <property type="match status" value="1"/>
</dbReference>
<reference evidence="3" key="1">
    <citation type="journal article" date="2019" name="Int. J. Syst. Evol. Microbiol.">
        <title>The Global Catalogue of Microorganisms (GCM) 10K type strain sequencing project: providing services to taxonomists for standard genome sequencing and annotation.</title>
        <authorList>
            <consortium name="The Broad Institute Genomics Platform"/>
            <consortium name="The Broad Institute Genome Sequencing Center for Infectious Disease"/>
            <person name="Wu L."/>
            <person name="Ma J."/>
        </authorList>
    </citation>
    <scope>NUCLEOTIDE SEQUENCE [LARGE SCALE GENOMIC DNA]</scope>
    <source>
        <strain evidence="3">CECT 7297</strain>
    </source>
</reference>
<dbReference type="InterPro" id="IPR002686">
    <property type="entry name" value="Transposase_17"/>
</dbReference>
<comment type="caution">
    <text evidence="2">The sequence shown here is derived from an EMBL/GenBank/DDBJ whole genome shotgun (WGS) entry which is preliminary data.</text>
</comment>
<gene>
    <name evidence="2" type="ORF">ACFOZ5_08530</name>
</gene>
<dbReference type="InterPro" id="IPR036515">
    <property type="entry name" value="Transposase_17_sf"/>
</dbReference>
<dbReference type="SMART" id="SM01321">
    <property type="entry name" value="Y1_Tnp"/>
    <property type="match status" value="1"/>
</dbReference>